<dbReference type="EMBL" id="FZOS01000001">
    <property type="protein sequence ID" value="SNS06930.1"/>
    <property type="molecule type" value="Genomic_DNA"/>
</dbReference>
<dbReference type="InterPro" id="IPR005565">
    <property type="entry name" value="Hemolysn_activator_HlyB_C"/>
</dbReference>
<dbReference type="RefSeq" id="WP_342746555.1">
    <property type="nucleotide sequence ID" value="NZ_FZOS01000001.1"/>
</dbReference>
<dbReference type="Proteomes" id="UP000198281">
    <property type="component" value="Unassembled WGS sequence"/>
</dbReference>
<accession>A0A239BG75</accession>
<dbReference type="AlphaFoldDB" id="A0A239BG75"/>
<protein>
    <recommendedName>
        <fullName evidence="1">Haemolysin activator HlyB C-terminal domain-containing protein</fullName>
    </recommendedName>
</protein>
<dbReference type="GO" id="GO:0098046">
    <property type="term" value="C:type V protein secretion system complex"/>
    <property type="evidence" value="ECO:0007669"/>
    <property type="project" value="TreeGrafter"/>
</dbReference>
<dbReference type="GO" id="GO:0008320">
    <property type="term" value="F:protein transmembrane transporter activity"/>
    <property type="evidence" value="ECO:0007669"/>
    <property type="project" value="TreeGrafter"/>
</dbReference>
<evidence type="ECO:0000313" key="2">
    <source>
        <dbReference type="EMBL" id="SNS06930.1"/>
    </source>
</evidence>
<name>A0A239BG75_9SPHN</name>
<evidence type="ECO:0000313" key="3">
    <source>
        <dbReference type="Proteomes" id="UP000198281"/>
    </source>
</evidence>
<feature type="domain" description="Haemolysin activator HlyB C-terminal" evidence="1">
    <location>
        <begin position="174"/>
        <end position="276"/>
    </location>
</feature>
<dbReference type="Pfam" id="PF03865">
    <property type="entry name" value="ShlB"/>
    <property type="match status" value="1"/>
</dbReference>
<dbReference type="PANTHER" id="PTHR34597:SF3">
    <property type="entry name" value="OUTER MEMBRANE TRANSPORTER CDIB"/>
    <property type="match status" value="1"/>
</dbReference>
<reference evidence="3" key="1">
    <citation type="submission" date="2017-06" db="EMBL/GenBank/DDBJ databases">
        <authorList>
            <person name="Varghese N."/>
            <person name="Submissions S."/>
        </authorList>
    </citation>
    <scope>NUCLEOTIDE SEQUENCE [LARGE SCALE GENOMIC DNA]</scope>
    <source>
        <strain evidence="3">LNB2</strain>
    </source>
</reference>
<organism evidence="2 3">
    <name type="scientific">Edaphosphingomonas laterariae</name>
    <dbReference type="NCBI Taxonomy" id="861865"/>
    <lineage>
        <taxon>Bacteria</taxon>
        <taxon>Pseudomonadati</taxon>
        <taxon>Pseudomonadota</taxon>
        <taxon>Alphaproteobacteria</taxon>
        <taxon>Sphingomonadales</taxon>
        <taxon>Rhizorhabdaceae</taxon>
        <taxon>Edaphosphingomonas</taxon>
    </lineage>
</organism>
<proteinExistence type="predicted"/>
<keyword evidence="3" id="KW-1185">Reference proteome</keyword>
<dbReference type="Gene3D" id="2.40.160.50">
    <property type="entry name" value="membrane protein fhac: a member of the omp85/tpsb transporter family"/>
    <property type="match status" value="1"/>
</dbReference>
<sequence>MRLGSEGLTLGARFTNAWSKPDLGDPANGRIKSETMVAGLELGYPVLRRQDANVRAALGFEYIDQNVRFGRSGGFVPLTRDHLRVLYGRIDFDMIDRSSLASLAGYSAGEPQWRFAGSLEYRFGLDIFDASNGCGARPYLRCFINGAVPPSRVEADPTAALVRFSGIGEYRPIPKLAFTLAPRAQYTRSALLSYEEFSGGNYTVGRGYDPGAVIGDTGIGFQAEVRAGRMAPNARDDLAFQPFIFFDKAWVWNRNQPVQPLVSDPQELSSIGGGVRLVYGDRARLDMTLAKGLEKIPAASAQGLVMRKPDARLLVSLTTRLYPWLQ</sequence>
<dbReference type="InterPro" id="IPR051544">
    <property type="entry name" value="TPS_OM_transporter"/>
</dbReference>
<dbReference type="GO" id="GO:0046819">
    <property type="term" value="P:protein secretion by the type V secretion system"/>
    <property type="evidence" value="ECO:0007669"/>
    <property type="project" value="TreeGrafter"/>
</dbReference>
<gene>
    <name evidence="2" type="ORF">SAMN06295912_101144</name>
</gene>
<dbReference type="PANTHER" id="PTHR34597">
    <property type="entry name" value="SLR1661 PROTEIN"/>
    <property type="match status" value="1"/>
</dbReference>
<evidence type="ECO:0000259" key="1">
    <source>
        <dbReference type="Pfam" id="PF03865"/>
    </source>
</evidence>